<dbReference type="SUPFAM" id="SSF50475">
    <property type="entry name" value="FMN-binding split barrel"/>
    <property type="match status" value="1"/>
</dbReference>
<feature type="non-terminal residue" evidence="2">
    <location>
        <position position="1"/>
    </location>
</feature>
<keyword evidence="3" id="KW-1185">Reference proteome</keyword>
<comment type="caution">
    <text evidence="2">The sequence shown here is derived from an EMBL/GenBank/DDBJ whole genome shotgun (WGS) entry which is preliminary data.</text>
</comment>
<feature type="compositionally biased region" description="Polar residues" evidence="1">
    <location>
        <begin position="61"/>
        <end position="74"/>
    </location>
</feature>
<dbReference type="Gene3D" id="3.20.180.10">
    <property type="entry name" value="PNP-oxidase-like"/>
    <property type="match status" value="1"/>
</dbReference>
<dbReference type="Proteomes" id="UP001177140">
    <property type="component" value="Unassembled WGS sequence"/>
</dbReference>
<name>A0AA42AXK8_PAPNU</name>
<dbReference type="PANTHER" id="PTHR13343">
    <property type="entry name" value="CREG1 PROTEIN"/>
    <property type="match status" value="1"/>
</dbReference>
<dbReference type="EMBL" id="JAJJMA010247254">
    <property type="protein sequence ID" value="MCL7043485.1"/>
    <property type="molecule type" value="Genomic_DNA"/>
</dbReference>
<evidence type="ECO:0000256" key="1">
    <source>
        <dbReference type="SAM" id="MobiDB-lite"/>
    </source>
</evidence>
<protein>
    <submittedName>
        <fullName evidence="2">Uncharacterized protein</fullName>
    </submittedName>
</protein>
<organism evidence="2 3">
    <name type="scientific">Papaver nudicaule</name>
    <name type="common">Iceland poppy</name>
    <dbReference type="NCBI Taxonomy" id="74823"/>
    <lineage>
        <taxon>Eukaryota</taxon>
        <taxon>Viridiplantae</taxon>
        <taxon>Streptophyta</taxon>
        <taxon>Embryophyta</taxon>
        <taxon>Tracheophyta</taxon>
        <taxon>Spermatophyta</taxon>
        <taxon>Magnoliopsida</taxon>
        <taxon>Ranunculales</taxon>
        <taxon>Papaveraceae</taxon>
        <taxon>Papaveroideae</taxon>
        <taxon>Papaver</taxon>
    </lineage>
</organism>
<dbReference type="InterPro" id="IPR037119">
    <property type="entry name" value="Haem_oxidase_HugZ-like_sf"/>
</dbReference>
<proteinExistence type="predicted"/>
<evidence type="ECO:0000313" key="2">
    <source>
        <dbReference type="EMBL" id="MCL7043485.1"/>
    </source>
</evidence>
<feature type="region of interest" description="Disordered" evidence="1">
    <location>
        <begin position="55"/>
        <end position="84"/>
    </location>
</feature>
<dbReference type="PANTHER" id="PTHR13343:SF28">
    <property type="entry name" value="PENTATRICOPEPTIDE REPEAT (PPR) SUPERFAMILY PROTEIN"/>
    <property type="match status" value="1"/>
</dbReference>
<sequence>DDWVSVLEGDEDDSDETLGDWAELETMRSCHPTYFAKNMSENSYKVDIKKVGTAKGDSKDNIINGQQDKSSSTDLSEDGADQSGKDLNSRTSFYMLEMAKIQLNRYLTHLFPLLYSLFVEVNEYQNAKPDAIAHSADKIMSRLKAGGEKTAQALKSLCLRVKGIQVEEAIVIGVDSLGFVLRVCSGTQFRPYGLHLVQRYKVSKIKLFIIIPVKQKTFWISLNGVVKHCQKPSHENE</sequence>
<reference evidence="2" key="1">
    <citation type="submission" date="2022-03" db="EMBL/GenBank/DDBJ databases">
        <title>A functionally conserved STORR gene fusion in Papaver species that diverged 16.8 million years ago.</title>
        <authorList>
            <person name="Catania T."/>
        </authorList>
    </citation>
    <scope>NUCLEOTIDE SEQUENCE</scope>
    <source>
        <strain evidence="2">S-191538</strain>
    </source>
</reference>
<accession>A0AA42AXK8</accession>
<gene>
    <name evidence="2" type="ORF">MKW94_012201</name>
</gene>
<evidence type="ECO:0000313" key="3">
    <source>
        <dbReference type="Proteomes" id="UP001177140"/>
    </source>
</evidence>
<dbReference type="AlphaFoldDB" id="A0AA42AXK8"/>